<accession>A0A2G9GS34</accession>
<organism evidence="3 4">
    <name type="scientific">Handroanthus impetiginosus</name>
    <dbReference type="NCBI Taxonomy" id="429701"/>
    <lineage>
        <taxon>Eukaryota</taxon>
        <taxon>Viridiplantae</taxon>
        <taxon>Streptophyta</taxon>
        <taxon>Embryophyta</taxon>
        <taxon>Tracheophyta</taxon>
        <taxon>Spermatophyta</taxon>
        <taxon>Magnoliopsida</taxon>
        <taxon>eudicotyledons</taxon>
        <taxon>Gunneridae</taxon>
        <taxon>Pentapetalae</taxon>
        <taxon>asterids</taxon>
        <taxon>lamiids</taxon>
        <taxon>Lamiales</taxon>
        <taxon>Bignoniaceae</taxon>
        <taxon>Crescentiina</taxon>
        <taxon>Tabebuia alliance</taxon>
        <taxon>Handroanthus</taxon>
    </lineage>
</organism>
<feature type="region of interest" description="Disordered" evidence="1">
    <location>
        <begin position="126"/>
        <end position="172"/>
    </location>
</feature>
<reference evidence="4" key="1">
    <citation type="journal article" date="2018" name="Gigascience">
        <title>Genome assembly of the Pink Ipe (Handroanthus impetiginosus, Bignoniaceae), a highly valued, ecologically keystone Neotropical timber forest tree.</title>
        <authorList>
            <person name="Silva-Junior O.B."/>
            <person name="Grattapaglia D."/>
            <person name="Novaes E."/>
            <person name="Collevatti R.G."/>
        </authorList>
    </citation>
    <scope>NUCLEOTIDE SEQUENCE [LARGE SCALE GENOMIC DNA]</scope>
    <source>
        <strain evidence="4">cv. UFG-1</strain>
    </source>
</reference>
<gene>
    <name evidence="3" type="ORF">CDL12_19603</name>
</gene>
<dbReference type="InterPro" id="IPR004332">
    <property type="entry name" value="Transposase_MuDR"/>
</dbReference>
<dbReference type="Pfam" id="PF03108">
    <property type="entry name" value="DBD_Tnp_Mut"/>
    <property type="match status" value="1"/>
</dbReference>
<evidence type="ECO:0000313" key="3">
    <source>
        <dbReference type="EMBL" id="PIN07820.1"/>
    </source>
</evidence>
<dbReference type="Proteomes" id="UP000231279">
    <property type="component" value="Unassembled WGS sequence"/>
</dbReference>
<evidence type="ECO:0000259" key="2">
    <source>
        <dbReference type="Pfam" id="PF03108"/>
    </source>
</evidence>
<proteinExistence type="predicted"/>
<keyword evidence="4" id="KW-1185">Reference proteome</keyword>
<dbReference type="OrthoDB" id="683469at2759"/>
<dbReference type="AlphaFoldDB" id="A0A2G9GS34"/>
<evidence type="ECO:0000256" key="1">
    <source>
        <dbReference type="SAM" id="MobiDB-lite"/>
    </source>
</evidence>
<sequence>MNKDNSEISQLLQDISFDDDFTRGEASNEDVRANEVNTVVANEDVFIYRQPNTTVRSIEKGITRISAADEVFGNENDRNNQLFGSYFSYFVDHGAYEVRNETDYAIEGELTRIKRGLSERNMAKLSSEFDDSSDEDFHTDGEPHTNQDTESDAPSEALHDIEGSSDDDIFLSSGANKEELIKKLKMMGRRERRPLTQAHNLPQDINEGEWFSDLENDEDIERAPGSDDESFEMKECLKFANVDVYRKAFKDWSVRHGYQFDYKKNERNRVTAVCAHENCKYRIHASVIQGGPVFMV</sequence>
<name>A0A2G9GS34_9LAMI</name>
<dbReference type="EMBL" id="NKXS01003982">
    <property type="protein sequence ID" value="PIN07820.1"/>
    <property type="molecule type" value="Genomic_DNA"/>
</dbReference>
<feature type="compositionally biased region" description="Basic and acidic residues" evidence="1">
    <location>
        <begin position="135"/>
        <end position="147"/>
    </location>
</feature>
<evidence type="ECO:0000313" key="4">
    <source>
        <dbReference type="Proteomes" id="UP000231279"/>
    </source>
</evidence>
<protein>
    <recommendedName>
        <fullName evidence="2">Transposase MuDR plant domain-containing protein</fullName>
    </recommendedName>
</protein>
<comment type="caution">
    <text evidence="3">The sequence shown here is derived from an EMBL/GenBank/DDBJ whole genome shotgun (WGS) entry which is preliminary data.</text>
</comment>
<feature type="domain" description="Transposase MuDR plant" evidence="2">
    <location>
        <begin position="232"/>
        <end position="296"/>
    </location>
</feature>